<sequence>MDNYRTNFEKIKSSGMSRMLEYINNSNSVIRDVSNQQPNSLNHAATPYEQTCVLSNAKSTNSYLDTNECVKIPDLILSDPTNLLLGLQIPVRNPLDIYRLPTTNFDQKNSKSRFLAAMTANLNTLSDDINYDTSKTNLVSLAKEYASFVDMDNITKSANINPLIASTLPVITHAVTDENFDPRSYYMNLFEPATINPDPDVDQLLLNLVSKDSESECKLIPQHNAETKEKSKLINIKGSTIKPKILVKDLGVKNSRPVVYGLSCEHASLPSTPTNIASGTQTEMLFKTYVDQRSKNSLNNMDKSPISPDGIISDRINSFSGGKVKIGYRDTFDLTSLQT</sequence>
<protein>
    <submittedName>
        <fullName evidence="1">Uncharacterized protein</fullName>
    </submittedName>
</protein>
<reference evidence="1 2" key="1">
    <citation type="journal article" date="2012" name="Nucleic Acids Res.">
        <title>Sequencing of the smallest Apicomplexan genome from the human pathogen Babesia microti.</title>
        <authorList>
            <person name="Cornillot E."/>
            <person name="Hadj-Kaddour K."/>
            <person name="Dassouli A."/>
            <person name="Noel B."/>
            <person name="Ranwez V."/>
            <person name="Vacherie B."/>
            <person name="Augagneur Y."/>
            <person name="Bres V."/>
            <person name="Duclos A."/>
            <person name="Randazzo S."/>
            <person name="Carcy B."/>
            <person name="Debierre-Grockiego F."/>
            <person name="Delbecq S."/>
            <person name="Moubri-Menage K."/>
            <person name="Shams-Eldin H."/>
            <person name="Usmani-Brown S."/>
            <person name="Bringaud F."/>
            <person name="Wincker P."/>
            <person name="Vivares C.P."/>
            <person name="Schwarz R.T."/>
            <person name="Schetters T.P."/>
            <person name="Krause P.J."/>
            <person name="Gorenflot A."/>
            <person name="Berry V."/>
            <person name="Barbe V."/>
            <person name="Ben Mamoun C."/>
        </authorList>
    </citation>
    <scope>NUCLEOTIDE SEQUENCE [LARGE SCALE GENOMIC DNA]</scope>
    <source>
        <strain evidence="1 2">RI</strain>
    </source>
</reference>
<dbReference type="VEuPathDB" id="PiroplasmaDB:BMR1_03g03635"/>
<name>A0A0K3APA1_BABMR</name>
<evidence type="ECO:0000313" key="2">
    <source>
        <dbReference type="Proteomes" id="UP000002899"/>
    </source>
</evidence>
<dbReference type="EMBL" id="LN871598">
    <property type="protein sequence ID" value="CTQ41327.1"/>
    <property type="molecule type" value="Genomic_DNA"/>
</dbReference>
<reference evidence="1 2" key="2">
    <citation type="journal article" date="2013" name="PLoS ONE">
        <title>Whole genome mapping and re-organization of the nuclear and mitochondrial genomes of Babesia microti isolates.</title>
        <authorList>
            <person name="Cornillot E."/>
            <person name="Dassouli A."/>
            <person name="Garg A."/>
            <person name="Pachikara N."/>
            <person name="Randazzo S."/>
            <person name="Depoix D."/>
            <person name="Carcy B."/>
            <person name="Delbecq S."/>
            <person name="Frutos R."/>
            <person name="Silva J.C."/>
            <person name="Sutton R."/>
            <person name="Krause P.J."/>
            <person name="Mamoun C.B."/>
        </authorList>
    </citation>
    <scope>NUCLEOTIDE SEQUENCE [LARGE SCALE GENOMIC DNA]</scope>
    <source>
        <strain evidence="1 2">RI</strain>
    </source>
</reference>
<dbReference type="GeneID" id="24425373"/>
<dbReference type="RefSeq" id="XP_012649338.1">
    <property type="nucleotide sequence ID" value="XM_012793884.1"/>
</dbReference>
<accession>A0A0K3APA1</accession>
<reference evidence="1 2" key="3">
    <citation type="journal article" date="2016" name="Sci. Rep.">
        <title>Genome-wide diversity and gene expression profiling of Babesia microti isolates identify polymorphic genes that mediate host-pathogen interactions.</title>
        <authorList>
            <person name="Silva J.C."/>
            <person name="Cornillot E."/>
            <person name="McCracken C."/>
            <person name="Usmani-Brown S."/>
            <person name="Dwivedi A."/>
            <person name="Ifeonu O.O."/>
            <person name="Crabtree J."/>
            <person name="Gotia H.T."/>
            <person name="Virji A.Z."/>
            <person name="Reynes C."/>
            <person name="Colinge J."/>
            <person name="Kumar V."/>
            <person name="Lawres L."/>
            <person name="Pazzi J.E."/>
            <person name="Pablo J.V."/>
            <person name="Hung C."/>
            <person name="Brancato J."/>
            <person name="Kumari P."/>
            <person name="Orvis J."/>
            <person name="Tretina K."/>
            <person name="Chibucos M."/>
            <person name="Ott S."/>
            <person name="Sadzewicz L."/>
            <person name="Sengamalay N."/>
            <person name="Shetty A.C."/>
            <person name="Su Q."/>
            <person name="Tallon L."/>
            <person name="Fraser C.M."/>
            <person name="Frutos R."/>
            <person name="Molina D.M."/>
            <person name="Krause P.J."/>
            <person name="Ben Mamoun C."/>
        </authorList>
    </citation>
    <scope>NUCLEOTIDE SEQUENCE [LARGE SCALE GENOMIC DNA]</scope>
    <source>
        <strain evidence="1 2">RI</strain>
    </source>
</reference>
<dbReference type="KEGG" id="bmic:BMR1_03g03635"/>
<organism evidence="1 2">
    <name type="scientific">Babesia microti (strain RI)</name>
    <dbReference type="NCBI Taxonomy" id="1133968"/>
    <lineage>
        <taxon>Eukaryota</taxon>
        <taxon>Sar</taxon>
        <taxon>Alveolata</taxon>
        <taxon>Apicomplexa</taxon>
        <taxon>Aconoidasida</taxon>
        <taxon>Piroplasmida</taxon>
        <taxon>Babesiidae</taxon>
        <taxon>Babesia</taxon>
    </lineage>
</organism>
<evidence type="ECO:0000313" key="1">
    <source>
        <dbReference type="EMBL" id="CTQ41327.1"/>
    </source>
</evidence>
<keyword evidence="2" id="KW-1185">Reference proteome</keyword>
<dbReference type="AlphaFoldDB" id="A0A0K3APA1"/>
<dbReference type="Proteomes" id="UP000002899">
    <property type="component" value="Chromosome III"/>
</dbReference>
<proteinExistence type="predicted"/>